<sequence>MNFRQVLAWLMFWRRGERDAKDMPYSIVLLTRVPQMFSKADLEMASERAWGKQFDGKEDPMYFVSCSHGVTFLKAGKYVVQLIHSEQPYSDDLEAGAKSLPRAEQKKAWFAHQAWFSLDIWNSAVAERDNISRKEAYAVLARFARTLGDANCCAVYFPKEGWMLPNDGSAEEGLQRLIGKFPLN</sequence>
<dbReference type="EMBL" id="BMJB01000001">
    <property type="protein sequence ID" value="GGA59605.1"/>
    <property type="molecule type" value="Genomic_DNA"/>
</dbReference>
<dbReference type="RefSeq" id="WP_188758075.1">
    <property type="nucleotide sequence ID" value="NZ_BMJB01000001.1"/>
</dbReference>
<reference evidence="1" key="1">
    <citation type="journal article" date="2014" name="Int. J. Syst. Evol. Microbiol.">
        <title>Complete genome sequence of Corynebacterium casei LMG S-19264T (=DSM 44701T), isolated from a smear-ripened cheese.</title>
        <authorList>
            <consortium name="US DOE Joint Genome Institute (JGI-PGF)"/>
            <person name="Walter F."/>
            <person name="Albersmeier A."/>
            <person name="Kalinowski J."/>
            <person name="Ruckert C."/>
        </authorList>
    </citation>
    <scope>NUCLEOTIDE SEQUENCE</scope>
    <source>
        <strain evidence="1">CGMCC 1.15447</strain>
    </source>
</reference>
<keyword evidence="2" id="KW-1185">Reference proteome</keyword>
<dbReference type="AlphaFoldDB" id="A0A916W1T3"/>
<name>A0A916W1T3_9BACT</name>
<evidence type="ECO:0000313" key="1">
    <source>
        <dbReference type="EMBL" id="GGA59605.1"/>
    </source>
</evidence>
<protein>
    <submittedName>
        <fullName evidence="1">Uncharacterized protein</fullName>
    </submittedName>
</protein>
<organism evidence="1 2">
    <name type="scientific">Edaphobacter acidisoli</name>
    <dbReference type="NCBI Taxonomy" id="2040573"/>
    <lineage>
        <taxon>Bacteria</taxon>
        <taxon>Pseudomonadati</taxon>
        <taxon>Acidobacteriota</taxon>
        <taxon>Terriglobia</taxon>
        <taxon>Terriglobales</taxon>
        <taxon>Acidobacteriaceae</taxon>
        <taxon>Edaphobacter</taxon>
    </lineage>
</organism>
<reference evidence="1" key="2">
    <citation type="submission" date="2020-09" db="EMBL/GenBank/DDBJ databases">
        <authorList>
            <person name="Sun Q."/>
            <person name="Zhou Y."/>
        </authorList>
    </citation>
    <scope>NUCLEOTIDE SEQUENCE</scope>
    <source>
        <strain evidence="1">CGMCC 1.15447</strain>
    </source>
</reference>
<dbReference type="Proteomes" id="UP000648801">
    <property type="component" value="Unassembled WGS sequence"/>
</dbReference>
<accession>A0A916W1T3</accession>
<gene>
    <name evidence="1" type="ORF">GCM10011507_08830</name>
</gene>
<evidence type="ECO:0000313" key="2">
    <source>
        <dbReference type="Proteomes" id="UP000648801"/>
    </source>
</evidence>
<comment type="caution">
    <text evidence="1">The sequence shown here is derived from an EMBL/GenBank/DDBJ whole genome shotgun (WGS) entry which is preliminary data.</text>
</comment>
<proteinExistence type="predicted"/>